<proteinExistence type="inferred from homology"/>
<dbReference type="RefSeq" id="WP_198109761.1">
    <property type="nucleotide sequence ID" value="NZ_JAEDAK010000002.1"/>
</dbReference>
<dbReference type="GO" id="GO:0015288">
    <property type="term" value="F:porin activity"/>
    <property type="evidence" value="ECO:0007669"/>
    <property type="project" value="TreeGrafter"/>
</dbReference>
<keyword evidence="6" id="KW-0472">Membrane</keyword>
<evidence type="ECO:0000256" key="6">
    <source>
        <dbReference type="ARBA" id="ARBA00023136"/>
    </source>
</evidence>
<dbReference type="InterPro" id="IPR051906">
    <property type="entry name" value="TolC-like"/>
</dbReference>
<evidence type="ECO:0000256" key="1">
    <source>
        <dbReference type="ARBA" id="ARBA00004442"/>
    </source>
</evidence>
<evidence type="ECO:0000256" key="4">
    <source>
        <dbReference type="ARBA" id="ARBA00022452"/>
    </source>
</evidence>
<dbReference type="PANTHER" id="PTHR30026">
    <property type="entry name" value="OUTER MEMBRANE PROTEIN TOLC"/>
    <property type="match status" value="1"/>
</dbReference>
<feature type="chain" id="PRO_5037978906" evidence="10">
    <location>
        <begin position="20"/>
        <end position="415"/>
    </location>
</feature>
<evidence type="ECO:0000256" key="2">
    <source>
        <dbReference type="ARBA" id="ARBA00007613"/>
    </source>
</evidence>
<dbReference type="SUPFAM" id="SSF56954">
    <property type="entry name" value="Outer membrane efflux proteins (OEP)"/>
    <property type="match status" value="1"/>
</dbReference>
<accession>A0A931IYK8</accession>
<dbReference type="InterPro" id="IPR003423">
    <property type="entry name" value="OMP_efflux"/>
</dbReference>
<comment type="caution">
    <text evidence="11">The sequence shown here is derived from an EMBL/GenBank/DDBJ whole genome shotgun (WGS) entry which is preliminary data.</text>
</comment>
<feature type="coiled-coil region" evidence="8">
    <location>
        <begin position="295"/>
        <end position="342"/>
    </location>
</feature>
<dbReference type="GO" id="GO:0015562">
    <property type="term" value="F:efflux transmembrane transporter activity"/>
    <property type="evidence" value="ECO:0007669"/>
    <property type="project" value="InterPro"/>
</dbReference>
<dbReference type="Pfam" id="PF02321">
    <property type="entry name" value="OEP"/>
    <property type="match status" value="1"/>
</dbReference>
<evidence type="ECO:0000256" key="5">
    <source>
        <dbReference type="ARBA" id="ARBA00022692"/>
    </source>
</evidence>
<dbReference type="EMBL" id="JAEDAK010000002">
    <property type="protein sequence ID" value="MBH9576156.1"/>
    <property type="molecule type" value="Genomic_DNA"/>
</dbReference>
<evidence type="ECO:0000256" key="10">
    <source>
        <dbReference type="SAM" id="SignalP"/>
    </source>
</evidence>
<comment type="subcellular location">
    <subcellularLocation>
        <location evidence="1">Cell outer membrane</location>
    </subcellularLocation>
</comment>
<comment type="similarity">
    <text evidence="2">Belongs to the outer membrane factor (OMF) (TC 1.B.17) family.</text>
</comment>
<evidence type="ECO:0000256" key="8">
    <source>
        <dbReference type="SAM" id="Coils"/>
    </source>
</evidence>
<feature type="region of interest" description="Disordered" evidence="9">
    <location>
        <begin position="62"/>
        <end position="81"/>
    </location>
</feature>
<dbReference type="Proteomes" id="UP000613266">
    <property type="component" value="Unassembled WGS sequence"/>
</dbReference>
<organism evidence="11 12">
    <name type="scientific">Inhella proteolytica</name>
    <dbReference type="NCBI Taxonomy" id="2795029"/>
    <lineage>
        <taxon>Bacteria</taxon>
        <taxon>Pseudomonadati</taxon>
        <taxon>Pseudomonadota</taxon>
        <taxon>Betaproteobacteria</taxon>
        <taxon>Burkholderiales</taxon>
        <taxon>Sphaerotilaceae</taxon>
        <taxon>Inhella</taxon>
    </lineage>
</organism>
<dbReference type="AlphaFoldDB" id="A0A931IYK8"/>
<keyword evidence="3" id="KW-0813">Transport</keyword>
<dbReference type="Gene3D" id="1.20.1600.10">
    <property type="entry name" value="Outer membrane efflux proteins (OEP)"/>
    <property type="match status" value="1"/>
</dbReference>
<keyword evidence="5" id="KW-0812">Transmembrane</keyword>
<keyword evidence="12" id="KW-1185">Reference proteome</keyword>
<evidence type="ECO:0000313" key="12">
    <source>
        <dbReference type="Proteomes" id="UP000613266"/>
    </source>
</evidence>
<feature type="region of interest" description="Disordered" evidence="9">
    <location>
        <begin position="242"/>
        <end position="273"/>
    </location>
</feature>
<dbReference type="PANTHER" id="PTHR30026:SF20">
    <property type="entry name" value="OUTER MEMBRANE PROTEIN TOLC"/>
    <property type="match status" value="1"/>
</dbReference>
<evidence type="ECO:0000256" key="9">
    <source>
        <dbReference type="SAM" id="MobiDB-lite"/>
    </source>
</evidence>
<feature type="signal peptide" evidence="10">
    <location>
        <begin position="1"/>
        <end position="19"/>
    </location>
</feature>
<sequence length="415" mass="44535">MKKTLIALALAALAGPALALDLLELHERARAQAPSLRQSQARVGEQQAAWRQARAQLLPQADAAWGPQRARGEPTQRSSRVTLSQSLLDLPAWRSTAAQASQLAAEEQGLVASEQELRLQSASLYLQALAAESLALIQAELEQAYGQEAERMGVRLREGLSAAVDAEQSRAFHRLAQINAQGAQARLGQARASLLAHAGLREWNALQALPARQLPPALEQEPEASDAPNLRALELQRQAREQALSAERAAPLPTLSLRAETSRLDGGGRSGRWDQSARVELSLPLLDGGARSARRDAAAERLKAAEAALEAEQREQRRVLESQRLRLQAARAQAEAAAAGEQAATAALKAMRHGQELGSRSTTDVLLAIQNLGQLRAQGLQAQLEAWLAWLEALHAAGRLDDAALTQLNTALKGA</sequence>
<evidence type="ECO:0000256" key="3">
    <source>
        <dbReference type="ARBA" id="ARBA00022448"/>
    </source>
</evidence>
<keyword evidence="4" id="KW-1134">Transmembrane beta strand</keyword>
<evidence type="ECO:0000313" key="11">
    <source>
        <dbReference type="EMBL" id="MBH9576156.1"/>
    </source>
</evidence>
<dbReference type="GO" id="GO:1990281">
    <property type="term" value="C:efflux pump complex"/>
    <property type="evidence" value="ECO:0007669"/>
    <property type="project" value="TreeGrafter"/>
</dbReference>
<reference evidence="11" key="1">
    <citation type="submission" date="2020-12" db="EMBL/GenBank/DDBJ databases">
        <title>The genome sequence of Inhella sp. 1Y17.</title>
        <authorList>
            <person name="Liu Y."/>
        </authorList>
    </citation>
    <scope>NUCLEOTIDE SEQUENCE</scope>
    <source>
        <strain evidence="11">1Y17</strain>
    </source>
</reference>
<keyword evidence="7" id="KW-0998">Cell outer membrane</keyword>
<keyword evidence="10" id="KW-0732">Signal</keyword>
<name>A0A931IYK8_9BURK</name>
<evidence type="ECO:0000256" key="7">
    <source>
        <dbReference type="ARBA" id="ARBA00023237"/>
    </source>
</evidence>
<keyword evidence="8" id="KW-0175">Coiled coil</keyword>
<protein>
    <submittedName>
        <fullName evidence="11">TolC family protein</fullName>
    </submittedName>
</protein>
<dbReference type="GO" id="GO:0009279">
    <property type="term" value="C:cell outer membrane"/>
    <property type="evidence" value="ECO:0007669"/>
    <property type="project" value="UniProtKB-SubCell"/>
</dbReference>
<gene>
    <name evidence="11" type="ORF">I7X39_04470</name>
</gene>